<dbReference type="Proteomes" id="UP000515162">
    <property type="component" value="Chromosome 3L"/>
</dbReference>
<gene>
    <name evidence="4" type="primary">LOC117139049</name>
</gene>
<keyword evidence="2" id="KW-0732">Signal</keyword>
<sequence length="401" mass="44832">MSHVATLLAIASVFSVVRGQQQVMPRPVAEIPSRQPLPADYVKGILSLKSSLLTNKQALGYAASQQVNGPASLSGIRPGMRYTQQLDVQQPESQPLQEIQVEPVANLRPAAIAQSSHLHSQMPSAKLNRYNQEFPAFHLFQPPFVSLAKQQERQETHDPPPTAEQLELLQQLSEFFGQRQQLQQQVRPQEAMNCAQVDQNEGKGECEVFGTTEACDSNKNEEEDSISVDVKNEESTTTSTVKPSVAPKTKATKPPIGKTTTQKPLTTRASKSTTRKLPCCTKPKNNGVVETPNVISFSLNVQNENSEQSKALQQQPRSGRHAIQPDLRINAITNLLRYRRKRAQGAALYPKPFSAQNDDELQLQSRSKRKRDRILDKKQLLQAELKIWPISIRSNFVERLH</sequence>
<evidence type="ECO:0000313" key="4">
    <source>
        <dbReference type="RefSeq" id="XP_033157043.1"/>
    </source>
</evidence>
<accession>A0A6P8JMB8</accession>
<protein>
    <submittedName>
        <fullName evidence="4">Uncharacterized protein LOC117139049</fullName>
    </submittedName>
</protein>
<dbReference type="AlphaFoldDB" id="A0A6P8JMB8"/>
<feature type="region of interest" description="Disordered" evidence="1">
    <location>
        <begin position="217"/>
        <end position="284"/>
    </location>
</feature>
<keyword evidence="3" id="KW-1185">Reference proteome</keyword>
<dbReference type="GeneID" id="117139049"/>
<reference evidence="4" key="1">
    <citation type="submission" date="2025-08" db="UniProtKB">
        <authorList>
            <consortium name="RefSeq"/>
        </authorList>
    </citation>
    <scope>IDENTIFICATION</scope>
    <source>
        <strain evidence="4">Mau12</strain>
        <tissue evidence="4">Whole Body</tissue>
    </source>
</reference>
<proteinExistence type="predicted"/>
<feature type="compositionally biased region" description="Polar residues" evidence="1">
    <location>
        <begin position="258"/>
        <end position="272"/>
    </location>
</feature>
<evidence type="ECO:0000256" key="1">
    <source>
        <dbReference type="SAM" id="MobiDB-lite"/>
    </source>
</evidence>
<feature type="chain" id="PRO_5027590182" evidence="2">
    <location>
        <begin position="20"/>
        <end position="401"/>
    </location>
</feature>
<feature type="signal peptide" evidence="2">
    <location>
        <begin position="1"/>
        <end position="19"/>
    </location>
</feature>
<name>A0A6P8JMB8_DROMA</name>
<organism evidence="3 4">
    <name type="scientific">Drosophila mauritiana</name>
    <name type="common">Fruit fly</name>
    <dbReference type="NCBI Taxonomy" id="7226"/>
    <lineage>
        <taxon>Eukaryota</taxon>
        <taxon>Metazoa</taxon>
        <taxon>Ecdysozoa</taxon>
        <taxon>Arthropoda</taxon>
        <taxon>Hexapoda</taxon>
        <taxon>Insecta</taxon>
        <taxon>Pterygota</taxon>
        <taxon>Neoptera</taxon>
        <taxon>Endopterygota</taxon>
        <taxon>Diptera</taxon>
        <taxon>Brachycera</taxon>
        <taxon>Muscomorpha</taxon>
        <taxon>Ephydroidea</taxon>
        <taxon>Drosophilidae</taxon>
        <taxon>Drosophila</taxon>
        <taxon>Sophophora</taxon>
    </lineage>
</organism>
<dbReference type="RefSeq" id="XP_033157043.1">
    <property type="nucleotide sequence ID" value="XM_033301152.1"/>
</dbReference>
<evidence type="ECO:0000313" key="3">
    <source>
        <dbReference type="Proteomes" id="UP000515162"/>
    </source>
</evidence>
<evidence type="ECO:0000256" key="2">
    <source>
        <dbReference type="SAM" id="SignalP"/>
    </source>
</evidence>